<dbReference type="InterPro" id="IPR011005">
    <property type="entry name" value="Dihydropteroate_synth-like_sf"/>
</dbReference>
<dbReference type="AlphaFoldDB" id="A0AAE3L3R1"/>
<protein>
    <submittedName>
        <fullName evidence="3">Dihydropteroate synthase</fullName>
    </submittedName>
</protein>
<evidence type="ECO:0000313" key="4">
    <source>
        <dbReference type="Proteomes" id="UP001204445"/>
    </source>
</evidence>
<evidence type="ECO:0000313" key="3">
    <source>
        <dbReference type="EMBL" id="MCS3902588.1"/>
    </source>
</evidence>
<dbReference type="RefSeq" id="WP_259054135.1">
    <property type="nucleotide sequence ID" value="NZ_JANUCT010000003.1"/>
</dbReference>
<dbReference type="InterPro" id="IPR045406">
    <property type="entry name" value="DUF6513"/>
</dbReference>
<evidence type="ECO:0000259" key="2">
    <source>
        <dbReference type="PROSITE" id="PS50972"/>
    </source>
</evidence>
<gene>
    <name evidence="3" type="ORF">J2T55_000592</name>
</gene>
<feature type="domain" description="Pterin-binding" evidence="2">
    <location>
        <begin position="93"/>
        <end position="325"/>
    </location>
</feature>
<dbReference type="PROSITE" id="PS50972">
    <property type="entry name" value="PTERIN_BINDING"/>
    <property type="match status" value="1"/>
</dbReference>
<feature type="region of interest" description="Disordered" evidence="1">
    <location>
        <begin position="452"/>
        <end position="509"/>
    </location>
</feature>
<dbReference type="GO" id="GO:0042558">
    <property type="term" value="P:pteridine-containing compound metabolic process"/>
    <property type="evidence" value="ECO:0007669"/>
    <property type="project" value="InterPro"/>
</dbReference>
<dbReference type="EMBL" id="JANUCT010000003">
    <property type="protein sequence ID" value="MCS3902588.1"/>
    <property type="molecule type" value="Genomic_DNA"/>
</dbReference>
<organism evidence="3 4">
    <name type="scientific">Methylohalomonas lacus</name>
    <dbReference type="NCBI Taxonomy" id="398773"/>
    <lineage>
        <taxon>Bacteria</taxon>
        <taxon>Pseudomonadati</taxon>
        <taxon>Pseudomonadota</taxon>
        <taxon>Gammaproteobacteria</taxon>
        <taxon>Methylohalomonadales</taxon>
        <taxon>Methylohalomonadaceae</taxon>
        <taxon>Methylohalomonas</taxon>
    </lineage>
</organism>
<feature type="compositionally biased region" description="Basic and acidic residues" evidence="1">
    <location>
        <begin position="463"/>
        <end position="472"/>
    </location>
</feature>
<sequence>MSEHIVFLTGKLAEKSLHQVLESMQPEFSYEVRNIGVSVAALMTVKLIERRLTALDGIDRIVVPGLCQGDIDALAAQLGVSVERGPKDLKDLPAYFGGKAFAPDLSRYDVRVFAEIVDAPQIDVAAIVERAERYRRDGADVIDLGCLPGLDFPHLEDSVRALRDAGFTVSVDSLETDELLRGGRAGADYLLSLKESTLWLADEVASTPIIIPESPGDMDSLYRAVASLTGQGRECLADSILDPIHFGFTASIVRYQQLREQCPDIPIMMGIGNLTELTEADTTGINAILFGIISELRITNVLATEVSPHARAAVREADSARRQMFAAREANSLPKGYSDALLTTHSRKPFPSTPEEISELAGQIRDPNYRVQISEAGIHVFNRDGMSIGQEPFAMFPELVQLEDDPPHAFYMGVELARAQIAWQLGKRYDQDEELGWGVAVPAAVSEEAGDTARAAHALKPQSRQEFKEEGSTMKASRARKRKQAEREQTTDNDNSGADDRDDDRSSND</sequence>
<evidence type="ECO:0000256" key="1">
    <source>
        <dbReference type="SAM" id="MobiDB-lite"/>
    </source>
</evidence>
<comment type="caution">
    <text evidence="3">The sequence shown here is derived from an EMBL/GenBank/DDBJ whole genome shotgun (WGS) entry which is preliminary data.</text>
</comment>
<name>A0AAE3L3R1_9GAMM</name>
<dbReference type="Proteomes" id="UP001204445">
    <property type="component" value="Unassembled WGS sequence"/>
</dbReference>
<keyword evidence="4" id="KW-1185">Reference proteome</keyword>
<dbReference type="SUPFAM" id="SSF51717">
    <property type="entry name" value="Dihydropteroate synthetase-like"/>
    <property type="match status" value="1"/>
</dbReference>
<dbReference type="InterPro" id="IPR000489">
    <property type="entry name" value="Pterin-binding_dom"/>
</dbReference>
<dbReference type="Pfam" id="PF20123">
    <property type="entry name" value="DUF6513"/>
    <property type="match status" value="1"/>
</dbReference>
<accession>A0AAE3L3R1</accession>
<reference evidence="3" key="1">
    <citation type="submission" date="2022-08" db="EMBL/GenBank/DDBJ databases">
        <title>Genomic Encyclopedia of Type Strains, Phase III (KMG-III): the genomes of soil and plant-associated and newly described type strains.</title>
        <authorList>
            <person name="Whitman W."/>
        </authorList>
    </citation>
    <scope>NUCLEOTIDE SEQUENCE</scope>
    <source>
        <strain evidence="3">HMT 1</strain>
    </source>
</reference>
<proteinExistence type="predicted"/>